<dbReference type="Proteomes" id="UP000003922">
    <property type="component" value="Unassembled WGS sequence"/>
</dbReference>
<accession>Q4CAV7</accession>
<dbReference type="KEGG" id="cwa:CwatDRAFT_6058"/>
<dbReference type="EMBL" id="AADV02000001">
    <property type="protein sequence ID" value="EAM52829.1"/>
    <property type="molecule type" value="Genomic_DNA"/>
</dbReference>
<keyword evidence="1" id="KW-0472">Membrane</keyword>
<reference evidence="2" key="3">
    <citation type="submission" date="2016-12" db="EMBL/GenBank/DDBJ databases">
        <title>Annotation of the draft genome assembly of Crocosphaera watsonii WH 8501.</title>
        <authorList>
            <consortium name="US DOE Joint Genome Institute (JGI-ORNL)"/>
            <person name="Larimer F."/>
            <person name="Land M."/>
        </authorList>
    </citation>
    <scope>NUCLEOTIDE SEQUENCE</scope>
    <source>
        <strain evidence="2">WH 8501</strain>
    </source>
</reference>
<evidence type="ECO:0000256" key="1">
    <source>
        <dbReference type="SAM" id="Phobius"/>
    </source>
</evidence>
<name>Q4CAV7_CROWT</name>
<comment type="caution">
    <text evidence="2">The sequence shown here is derived from an EMBL/GenBank/DDBJ whole genome shotgun (WGS) entry which is preliminary data.</text>
</comment>
<reference evidence="2" key="2">
    <citation type="submission" date="2005-06" db="EMBL/GenBank/DDBJ databases">
        <title>Sequencing of the draft genome and assembly of Crocosphaera watsonii WH 8501.</title>
        <authorList>
            <consortium name="US DOE Joint Genome Institute (JGI-PGF)"/>
            <person name="Copeland A."/>
            <person name="Lucas S."/>
            <person name="Lapidus A."/>
            <person name="Barry K."/>
            <person name="Detter C."/>
            <person name="Glavina T."/>
            <person name="Hammon N."/>
            <person name="Israni S."/>
            <person name="Pitluck S."/>
            <person name="Richardson P."/>
        </authorList>
    </citation>
    <scope>NUCLEOTIDE SEQUENCE [LARGE SCALE GENOMIC DNA]</scope>
    <source>
        <strain evidence="2">WH 8501</strain>
    </source>
</reference>
<dbReference type="AlphaFoldDB" id="Q4CAV7"/>
<dbReference type="RefSeq" id="WP_007303147.1">
    <property type="nucleotide sequence ID" value="NZ_AADV02000001.1"/>
</dbReference>
<sequence>MTFSEEFNSTETDTDFEELGSSYPTAFGITFTPRIIGACLGVLGLVGSIYVGLSFVKPAYDNYNELKATEAQKQGELAQQESGELSKKMLEAEQKLRQSESLRRDVLSLFSSEESLKTILLDINQVVEKHQAELVSFKPNGTITVVRDSSLGEGVNDRLKRQKFDLTIRGNFGSTQSILRDLERLQPLLVITGLNSKLVKEGFTVEILEIRQEGGQTVATGQD</sequence>
<feature type="transmembrane region" description="Helical" evidence="1">
    <location>
        <begin position="35"/>
        <end position="56"/>
    </location>
</feature>
<keyword evidence="3" id="KW-1185">Reference proteome</keyword>
<protein>
    <submittedName>
        <fullName evidence="2">Required for motility</fullName>
    </submittedName>
</protein>
<organism evidence="2 3">
    <name type="scientific">Crocosphaera watsonii WH 8501</name>
    <dbReference type="NCBI Taxonomy" id="165597"/>
    <lineage>
        <taxon>Bacteria</taxon>
        <taxon>Bacillati</taxon>
        <taxon>Cyanobacteriota</taxon>
        <taxon>Cyanophyceae</taxon>
        <taxon>Oscillatoriophycideae</taxon>
        <taxon>Chroococcales</taxon>
        <taxon>Aphanothecaceae</taxon>
        <taxon>Crocosphaera</taxon>
    </lineage>
</organism>
<evidence type="ECO:0000313" key="2">
    <source>
        <dbReference type="EMBL" id="EAM52829.1"/>
    </source>
</evidence>
<reference evidence="2" key="1">
    <citation type="submission" date="2004-02" db="EMBL/GenBank/DDBJ databases">
        <authorList>
            <consortium name="DOE Joint Genome Institute"/>
        </authorList>
    </citation>
    <scope>NUCLEOTIDE SEQUENCE [LARGE SCALE GENOMIC DNA]</scope>
    <source>
        <strain evidence="2">WH 8501</strain>
    </source>
</reference>
<keyword evidence="1" id="KW-1133">Transmembrane helix</keyword>
<proteinExistence type="predicted"/>
<gene>
    <name evidence="2" type="ORF">CwatDRAFT_6058</name>
</gene>
<evidence type="ECO:0000313" key="3">
    <source>
        <dbReference type="Proteomes" id="UP000003922"/>
    </source>
</evidence>
<keyword evidence="1" id="KW-0812">Transmembrane</keyword>